<dbReference type="PRINTS" id="PR00147">
    <property type="entry name" value="DNAPHOTLYASE"/>
</dbReference>
<gene>
    <name evidence="12" type="ORF">DDZ18_05505</name>
</gene>
<comment type="similarity">
    <text evidence="10">Belongs to the DNA photolyase family.</text>
</comment>
<keyword evidence="12" id="KW-0456">Lyase</keyword>
<dbReference type="EMBL" id="QEXV01000002">
    <property type="protein sequence ID" value="PWE18025.1"/>
    <property type="molecule type" value="Genomic_DNA"/>
</dbReference>
<comment type="cofactor">
    <cofactor evidence="8">
        <name>FAD</name>
        <dbReference type="ChEBI" id="CHEBI:57692"/>
    </cofactor>
    <text evidence="8">Binds 1 FAD per subunit.</text>
</comment>
<feature type="site" description="Electron transfer via tryptophanyl radical" evidence="9">
    <location>
        <position position="310"/>
    </location>
</feature>
<evidence type="ECO:0000259" key="11">
    <source>
        <dbReference type="PROSITE" id="PS51645"/>
    </source>
</evidence>
<dbReference type="AlphaFoldDB" id="A0A2U2BVH8"/>
<accession>A0A2U2BVH8</accession>
<evidence type="ECO:0000256" key="6">
    <source>
        <dbReference type="ARBA" id="ARBA00022991"/>
    </source>
</evidence>
<feature type="domain" description="Photolyase/cryptochrome alpha/beta" evidence="11">
    <location>
        <begin position="7"/>
        <end position="136"/>
    </location>
</feature>
<organism evidence="12 13">
    <name type="scientific">Marinicauda salina</name>
    <dbReference type="NCBI Taxonomy" id="2135793"/>
    <lineage>
        <taxon>Bacteria</taxon>
        <taxon>Pseudomonadati</taxon>
        <taxon>Pseudomonadota</taxon>
        <taxon>Alphaproteobacteria</taxon>
        <taxon>Maricaulales</taxon>
        <taxon>Maricaulaceae</taxon>
        <taxon>Marinicauda</taxon>
    </lineage>
</organism>
<sequence length="481" mass="53494">MSDASRSPAIVWFRQDLRLADNPALLAACESGRPVLPVYVLDDETPGDWRPGGASRWWLHHSLADLDRALQNKGARLHLRKGPADRVIRELVEQTGAGAVYWNRCYEPFATERDARLKAALKEAGVEARSFNGSLLAEPWEIATKDGGPYRVFTPFWKALQARGAPPAPAPEPGSIEHYAAHGSDELDAWGLLPTRPDWAGGLRKTWTPGEAGAQTRLEAFIESALDDYSEGRNRPDRESTSRLSPHLHCGEISPRQVWTAVDAAAAPPDANAAAFLSEIGWREFSHHLLHHFPRFPDANFQSKFDAFPWRDGDEAFRAWTRGETGFPIVDAGMRQLWETGWMHNRVRMIVASFLVKDLMIDWRKGEAWFWDTLVDADLANNAAGWQWTAGSGADAAPFFRIFNPITQGRKFDPDGAYVRRWVPELGEMPADLIHAPWEADSVTLAGAGVRPGETYPDPIVDHGEARKRALAAFNALKDAA</sequence>
<dbReference type="FunFam" id="1.10.579.10:FF:000003">
    <property type="entry name" value="Deoxyribodipyrimidine photo-lyase"/>
    <property type="match status" value="1"/>
</dbReference>
<dbReference type="EC" id="4.1.99.3" evidence="2"/>
<dbReference type="GO" id="GO:0000719">
    <property type="term" value="P:photoreactive repair"/>
    <property type="evidence" value="ECO:0007669"/>
    <property type="project" value="UniProtKB-ARBA"/>
</dbReference>
<evidence type="ECO:0000256" key="5">
    <source>
        <dbReference type="ARBA" id="ARBA00022827"/>
    </source>
</evidence>
<comment type="cofactor">
    <cofactor evidence="1">
        <name>(6R)-5,10-methylene-5,6,7,8-tetrahydrofolate</name>
        <dbReference type="ChEBI" id="CHEBI:15636"/>
    </cofactor>
</comment>
<dbReference type="InterPro" id="IPR005101">
    <property type="entry name" value="Cryptochr/Photolyase_FAD-bd"/>
</dbReference>
<feature type="site" description="Electron transfer via tryptophanyl radical" evidence="9">
    <location>
        <position position="363"/>
    </location>
</feature>
<dbReference type="InterPro" id="IPR018394">
    <property type="entry name" value="DNA_photolyase_1_CS_C"/>
</dbReference>
<keyword evidence="13" id="KW-1185">Reference proteome</keyword>
<dbReference type="GO" id="GO:0009416">
    <property type="term" value="P:response to light stimulus"/>
    <property type="evidence" value="ECO:0007669"/>
    <property type="project" value="TreeGrafter"/>
</dbReference>
<name>A0A2U2BVH8_9PROT</name>
<dbReference type="GO" id="GO:0071949">
    <property type="term" value="F:FAD binding"/>
    <property type="evidence" value="ECO:0007669"/>
    <property type="project" value="TreeGrafter"/>
</dbReference>
<dbReference type="PROSITE" id="PS00691">
    <property type="entry name" value="DNA_PHOTOLYASES_1_2"/>
    <property type="match status" value="1"/>
</dbReference>
<feature type="binding site" evidence="8">
    <location>
        <position position="229"/>
    </location>
    <ligand>
        <name>FAD</name>
        <dbReference type="ChEBI" id="CHEBI:57692"/>
    </ligand>
</feature>
<dbReference type="Proteomes" id="UP000245168">
    <property type="component" value="Unassembled WGS sequence"/>
</dbReference>
<dbReference type="RefSeq" id="WP_109252379.1">
    <property type="nucleotide sequence ID" value="NZ_QEXV01000002.1"/>
</dbReference>
<reference evidence="13" key="1">
    <citation type="submission" date="2018-05" db="EMBL/GenBank/DDBJ databases">
        <authorList>
            <person name="Liu B.-T."/>
        </authorList>
    </citation>
    <scope>NUCLEOTIDE SEQUENCE [LARGE SCALE GENOMIC DNA]</scope>
    <source>
        <strain evidence="13">WD6-1</strain>
    </source>
</reference>
<keyword evidence="4 8" id="KW-0285">Flavoprotein</keyword>
<evidence type="ECO:0000256" key="3">
    <source>
        <dbReference type="ARBA" id="ARBA00014046"/>
    </source>
</evidence>
<evidence type="ECO:0000313" key="13">
    <source>
        <dbReference type="Proteomes" id="UP000245168"/>
    </source>
</evidence>
<evidence type="ECO:0000256" key="10">
    <source>
        <dbReference type="RuleBase" id="RU004182"/>
    </source>
</evidence>
<dbReference type="PANTHER" id="PTHR11455:SF9">
    <property type="entry name" value="CRYPTOCHROME CIRCADIAN CLOCK 5 ISOFORM X1"/>
    <property type="match status" value="1"/>
</dbReference>
<comment type="catalytic activity">
    <reaction evidence="7">
        <text>cyclobutadipyrimidine (in DNA) = 2 pyrimidine residues (in DNA).</text>
        <dbReference type="EC" id="4.1.99.3"/>
    </reaction>
</comment>
<dbReference type="InterPro" id="IPR036155">
    <property type="entry name" value="Crypto/Photolyase_N_sf"/>
</dbReference>
<dbReference type="InterPro" id="IPR002081">
    <property type="entry name" value="Cryptochrome/DNA_photolyase_1"/>
</dbReference>
<evidence type="ECO:0000256" key="2">
    <source>
        <dbReference type="ARBA" id="ARBA00013149"/>
    </source>
</evidence>
<dbReference type="InterPro" id="IPR006050">
    <property type="entry name" value="DNA_photolyase_N"/>
</dbReference>
<keyword evidence="5 8" id="KW-0274">FAD</keyword>
<dbReference type="OrthoDB" id="9772484at2"/>
<dbReference type="SUPFAM" id="SSF52425">
    <property type="entry name" value="Cryptochrome/photolyase, N-terminal domain"/>
    <property type="match status" value="1"/>
</dbReference>
<feature type="binding site" evidence="8">
    <location>
        <begin position="376"/>
        <end position="378"/>
    </location>
    <ligand>
        <name>FAD</name>
        <dbReference type="ChEBI" id="CHEBI:57692"/>
    </ligand>
</feature>
<dbReference type="PROSITE" id="PS51645">
    <property type="entry name" value="PHR_CRY_ALPHA_BETA"/>
    <property type="match status" value="1"/>
</dbReference>
<feature type="binding site" evidence="8">
    <location>
        <begin position="241"/>
        <end position="245"/>
    </location>
    <ligand>
        <name>FAD</name>
        <dbReference type="ChEBI" id="CHEBI:57692"/>
    </ligand>
</feature>
<dbReference type="Gene3D" id="3.40.50.620">
    <property type="entry name" value="HUPs"/>
    <property type="match status" value="1"/>
</dbReference>
<dbReference type="Gene3D" id="1.10.579.10">
    <property type="entry name" value="DNA Cyclobutane Dipyrimidine Photolyase, subunit A, domain 3"/>
    <property type="match status" value="1"/>
</dbReference>
<evidence type="ECO:0000256" key="4">
    <source>
        <dbReference type="ARBA" id="ARBA00022630"/>
    </source>
</evidence>
<dbReference type="GO" id="GO:0003677">
    <property type="term" value="F:DNA binding"/>
    <property type="evidence" value="ECO:0007669"/>
    <property type="project" value="TreeGrafter"/>
</dbReference>
<dbReference type="PROSITE" id="PS00394">
    <property type="entry name" value="DNA_PHOTOLYASES_1_1"/>
    <property type="match status" value="1"/>
</dbReference>
<dbReference type="PANTHER" id="PTHR11455">
    <property type="entry name" value="CRYPTOCHROME"/>
    <property type="match status" value="1"/>
</dbReference>
<evidence type="ECO:0000256" key="9">
    <source>
        <dbReference type="PIRSR" id="PIRSR602081-2"/>
    </source>
</evidence>
<dbReference type="Pfam" id="PF00875">
    <property type="entry name" value="DNA_photolyase"/>
    <property type="match status" value="1"/>
</dbReference>
<feature type="site" description="Electron transfer via tryptophanyl radical" evidence="9">
    <location>
        <position position="386"/>
    </location>
</feature>
<evidence type="ECO:0000313" key="12">
    <source>
        <dbReference type="EMBL" id="PWE18025.1"/>
    </source>
</evidence>
<dbReference type="SUPFAM" id="SSF48173">
    <property type="entry name" value="Cryptochrome/photolyase FAD-binding domain"/>
    <property type="match status" value="1"/>
</dbReference>
<dbReference type="Pfam" id="PF03441">
    <property type="entry name" value="FAD_binding_7"/>
    <property type="match status" value="1"/>
</dbReference>
<comment type="caution">
    <text evidence="12">The sequence shown here is derived from an EMBL/GenBank/DDBJ whole genome shotgun (WGS) entry which is preliminary data.</text>
</comment>
<dbReference type="InterPro" id="IPR036134">
    <property type="entry name" value="Crypto/Photolyase_FAD-like_sf"/>
</dbReference>
<proteinExistence type="inferred from homology"/>
<protein>
    <recommendedName>
        <fullName evidence="3">Deoxyribodipyrimidine photo-lyase</fullName>
        <ecNumber evidence="2">4.1.99.3</ecNumber>
    </recommendedName>
</protein>
<feature type="binding site" evidence="8">
    <location>
        <position position="276"/>
    </location>
    <ligand>
        <name>FAD</name>
        <dbReference type="ChEBI" id="CHEBI:57692"/>
    </ligand>
</feature>
<dbReference type="GO" id="GO:0003904">
    <property type="term" value="F:deoxyribodipyrimidine photo-lyase activity"/>
    <property type="evidence" value="ECO:0007669"/>
    <property type="project" value="UniProtKB-EC"/>
</dbReference>
<dbReference type="Gene3D" id="1.25.40.80">
    <property type="match status" value="1"/>
</dbReference>
<keyword evidence="6 10" id="KW-0157">Chromophore</keyword>
<evidence type="ECO:0000256" key="8">
    <source>
        <dbReference type="PIRSR" id="PIRSR602081-1"/>
    </source>
</evidence>
<dbReference type="InterPro" id="IPR014729">
    <property type="entry name" value="Rossmann-like_a/b/a_fold"/>
</dbReference>
<evidence type="ECO:0000256" key="7">
    <source>
        <dbReference type="ARBA" id="ARBA00033999"/>
    </source>
</evidence>
<evidence type="ECO:0000256" key="1">
    <source>
        <dbReference type="ARBA" id="ARBA00001932"/>
    </source>
</evidence>